<feature type="transmembrane region" description="Helical" evidence="8">
    <location>
        <begin position="458"/>
        <end position="484"/>
    </location>
</feature>
<evidence type="ECO:0000313" key="14">
    <source>
        <dbReference type="Proteomes" id="UP000027265"/>
    </source>
</evidence>
<feature type="compositionally biased region" description="Basic and acidic residues" evidence="7">
    <location>
        <begin position="887"/>
        <end position="905"/>
    </location>
</feature>
<dbReference type="Pfam" id="PF02714">
    <property type="entry name" value="RSN1_7TM"/>
    <property type="match status" value="1"/>
</dbReference>
<dbReference type="OrthoDB" id="1076608at2759"/>
<feature type="compositionally biased region" description="Polar residues" evidence="7">
    <location>
        <begin position="805"/>
        <end position="819"/>
    </location>
</feature>
<evidence type="ECO:0000256" key="4">
    <source>
        <dbReference type="ARBA" id="ARBA00022692"/>
    </source>
</evidence>
<feature type="compositionally biased region" description="Basic and acidic residues" evidence="7">
    <location>
        <begin position="820"/>
        <end position="843"/>
    </location>
</feature>
<dbReference type="InterPro" id="IPR032880">
    <property type="entry name" value="CSC1/OSCA1-like_N"/>
</dbReference>
<evidence type="ECO:0000259" key="11">
    <source>
        <dbReference type="Pfam" id="PF13967"/>
    </source>
</evidence>
<dbReference type="InterPro" id="IPR003864">
    <property type="entry name" value="CSC1/OSCA1-like_7TM"/>
</dbReference>
<evidence type="ECO:0000256" key="3">
    <source>
        <dbReference type="ARBA" id="ARBA00022448"/>
    </source>
</evidence>
<dbReference type="InParanoid" id="A0A067PUP0"/>
<protein>
    <recommendedName>
        <fullName evidence="15">DUF221-domain-containing protein</fullName>
    </recommendedName>
</protein>
<evidence type="ECO:0000256" key="8">
    <source>
        <dbReference type="SAM" id="Phobius"/>
    </source>
</evidence>
<accession>A0A067PUP0</accession>
<feature type="transmembrane region" description="Helical" evidence="8">
    <location>
        <begin position="651"/>
        <end position="669"/>
    </location>
</feature>
<dbReference type="EMBL" id="KL197717">
    <property type="protein sequence ID" value="KDQ58424.1"/>
    <property type="molecule type" value="Genomic_DNA"/>
</dbReference>
<feature type="region of interest" description="Disordered" evidence="7">
    <location>
        <begin position="881"/>
        <end position="905"/>
    </location>
</feature>
<evidence type="ECO:0000313" key="13">
    <source>
        <dbReference type="EMBL" id="KDQ58424.1"/>
    </source>
</evidence>
<keyword evidence="14" id="KW-1185">Reference proteome</keyword>
<dbReference type="HOGENOM" id="CLU_002458_2_0_1"/>
<dbReference type="Pfam" id="PF14703">
    <property type="entry name" value="PHM7_cyt"/>
    <property type="match status" value="1"/>
</dbReference>
<gene>
    <name evidence="13" type="ORF">JAAARDRAFT_667496</name>
</gene>
<dbReference type="InterPro" id="IPR022257">
    <property type="entry name" value="PHM7_ext"/>
</dbReference>
<proteinExistence type="inferred from homology"/>
<feature type="compositionally biased region" description="Basic residues" evidence="7">
    <location>
        <begin position="262"/>
        <end position="271"/>
    </location>
</feature>
<organism evidence="13 14">
    <name type="scientific">Jaapia argillacea MUCL 33604</name>
    <dbReference type="NCBI Taxonomy" id="933084"/>
    <lineage>
        <taxon>Eukaryota</taxon>
        <taxon>Fungi</taxon>
        <taxon>Dikarya</taxon>
        <taxon>Basidiomycota</taxon>
        <taxon>Agaricomycotina</taxon>
        <taxon>Agaricomycetes</taxon>
        <taxon>Agaricomycetidae</taxon>
        <taxon>Jaapiales</taxon>
        <taxon>Jaapiaceae</taxon>
        <taxon>Jaapia</taxon>
    </lineage>
</organism>
<evidence type="ECO:0000256" key="2">
    <source>
        <dbReference type="ARBA" id="ARBA00007779"/>
    </source>
</evidence>
<dbReference type="PANTHER" id="PTHR13018">
    <property type="entry name" value="PROBABLE MEMBRANE PROTEIN DUF221-RELATED"/>
    <property type="match status" value="1"/>
</dbReference>
<name>A0A067PUP0_9AGAM</name>
<feature type="transmembrane region" description="Helical" evidence="8">
    <location>
        <begin position="746"/>
        <end position="764"/>
    </location>
</feature>
<keyword evidence="5 8" id="KW-1133">Transmembrane helix</keyword>
<dbReference type="GO" id="GO:0005886">
    <property type="term" value="C:plasma membrane"/>
    <property type="evidence" value="ECO:0007669"/>
    <property type="project" value="TreeGrafter"/>
</dbReference>
<feature type="transmembrane region" description="Helical" evidence="8">
    <location>
        <begin position="611"/>
        <end position="631"/>
    </location>
</feature>
<feature type="transmembrane region" description="Helical" evidence="8">
    <location>
        <begin position="716"/>
        <end position="734"/>
    </location>
</feature>
<evidence type="ECO:0000259" key="9">
    <source>
        <dbReference type="Pfam" id="PF02714"/>
    </source>
</evidence>
<evidence type="ECO:0000259" key="12">
    <source>
        <dbReference type="Pfam" id="PF14703"/>
    </source>
</evidence>
<feature type="domain" description="CSC1/OSCA1-like N-terminal transmembrane" evidence="11">
    <location>
        <begin position="14"/>
        <end position="164"/>
    </location>
</feature>
<feature type="region of interest" description="Disordered" evidence="7">
    <location>
        <begin position="262"/>
        <end position="305"/>
    </location>
</feature>
<feature type="domain" description="CSC1/OSCA1-like cytosolic" evidence="12">
    <location>
        <begin position="189"/>
        <end position="366"/>
    </location>
</feature>
<feature type="transmembrane region" description="Helical" evidence="8">
    <location>
        <begin position="12"/>
        <end position="36"/>
    </location>
</feature>
<feature type="transmembrane region" description="Helical" evidence="8">
    <location>
        <begin position="504"/>
        <end position="531"/>
    </location>
</feature>
<dbReference type="STRING" id="933084.A0A067PUP0"/>
<evidence type="ECO:0000256" key="6">
    <source>
        <dbReference type="ARBA" id="ARBA00023136"/>
    </source>
</evidence>
<dbReference type="Pfam" id="PF13967">
    <property type="entry name" value="RSN1_TM"/>
    <property type="match status" value="1"/>
</dbReference>
<dbReference type="FunCoup" id="A0A067PUP0">
    <property type="interactions" value="69"/>
</dbReference>
<comment type="similarity">
    <text evidence="2">Belongs to the CSC1 (TC 1.A.17) family.</text>
</comment>
<feature type="region of interest" description="Disordered" evidence="7">
    <location>
        <begin position="805"/>
        <end position="846"/>
    </location>
</feature>
<feature type="transmembrane region" description="Helical" evidence="8">
    <location>
        <begin position="100"/>
        <end position="122"/>
    </location>
</feature>
<keyword evidence="4 8" id="KW-0812">Transmembrane</keyword>
<dbReference type="Proteomes" id="UP000027265">
    <property type="component" value="Unassembled WGS sequence"/>
</dbReference>
<dbReference type="InterPro" id="IPR045122">
    <property type="entry name" value="Csc1-like"/>
</dbReference>
<evidence type="ECO:0000256" key="7">
    <source>
        <dbReference type="SAM" id="MobiDB-lite"/>
    </source>
</evidence>
<feature type="transmembrane region" description="Helical" evidence="8">
    <location>
        <begin position="676"/>
        <end position="696"/>
    </location>
</feature>
<keyword evidence="6 8" id="KW-0472">Membrane</keyword>
<reference evidence="14" key="1">
    <citation type="journal article" date="2014" name="Proc. Natl. Acad. Sci. U.S.A.">
        <title>Extensive sampling of basidiomycete genomes demonstrates inadequacy of the white-rot/brown-rot paradigm for wood decay fungi.</title>
        <authorList>
            <person name="Riley R."/>
            <person name="Salamov A.A."/>
            <person name="Brown D.W."/>
            <person name="Nagy L.G."/>
            <person name="Floudas D."/>
            <person name="Held B.W."/>
            <person name="Levasseur A."/>
            <person name="Lombard V."/>
            <person name="Morin E."/>
            <person name="Otillar R."/>
            <person name="Lindquist E.A."/>
            <person name="Sun H."/>
            <person name="LaButti K.M."/>
            <person name="Schmutz J."/>
            <person name="Jabbour D."/>
            <person name="Luo H."/>
            <person name="Baker S.E."/>
            <person name="Pisabarro A.G."/>
            <person name="Walton J.D."/>
            <person name="Blanchette R.A."/>
            <person name="Henrissat B."/>
            <person name="Martin F."/>
            <person name="Cullen D."/>
            <person name="Hibbett D.S."/>
            <person name="Grigoriev I.V."/>
        </authorList>
    </citation>
    <scope>NUCLEOTIDE SEQUENCE [LARGE SCALE GENOMIC DNA]</scope>
    <source>
        <strain evidence="14">MUCL 33604</strain>
    </source>
</reference>
<feature type="domain" description="10TM putative phosphate transporter extracellular tail" evidence="10">
    <location>
        <begin position="836"/>
        <end position="899"/>
    </location>
</feature>
<feature type="region of interest" description="Disordered" evidence="7">
    <location>
        <begin position="372"/>
        <end position="395"/>
    </location>
</feature>
<feature type="transmembrane region" description="Helical" evidence="8">
    <location>
        <begin position="142"/>
        <end position="160"/>
    </location>
</feature>
<feature type="transmembrane region" description="Helical" evidence="8">
    <location>
        <begin position="585"/>
        <end position="604"/>
    </location>
</feature>
<evidence type="ECO:0000256" key="1">
    <source>
        <dbReference type="ARBA" id="ARBA00004141"/>
    </source>
</evidence>
<evidence type="ECO:0000256" key="5">
    <source>
        <dbReference type="ARBA" id="ARBA00022989"/>
    </source>
</evidence>
<dbReference type="Pfam" id="PF12621">
    <property type="entry name" value="PHM7_ext"/>
    <property type="match status" value="1"/>
</dbReference>
<feature type="domain" description="CSC1/OSCA1-like 7TM region" evidence="9">
    <location>
        <begin position="456"/>
        <end position="731"/>
    </location>
</feature>
<dbReference type="InterPro" id="IPR027815">
    <property type="entry name" value="CSC1/OSCA1-like_cyt"/>
</dbReference>
<sequence>MSSIDQAQTASTASFLAALVFNAAVFAIEITAFSILRPHFRLIYEPRSLSPVASKRTSSLAGGIFKWPITLINSDFRDIKRVNGPDAYFFVRFLRMIVRIFLPIWLVTWVVLLPVDAIATRAGNNSGLDRFTFGNMSPSQQARYWAHLLLAWSFTIWIWFNIQHEMRHYVATRQRWLVNPDHFSSPQASTVLVTDIPNEYLSEIALRRLFSHLPGGVRKVWLNRDLKDLPGLHERRIAACTKLEVAETSLLNKATKLRNKQLKKAGKAAKRNGRDDEADVEVTRQTGGDATPPTERSIPSTSEDVERNIGLAERLVLRNKRPTHRLPARFMPFSIPLIGQKVDTIDWSRDEIVLLNEELAAGRKALRQGVASSDRSHSYFPPPPSEGSRVTTEPERTYPPVTSAFVMFNKQIAAHLTKSALLHNEPYKMGEKFVEVAPEDVIWANLGLDPYERSIRKFISWMLTIALIILWAFPVAFVGAVSNVHSLCTTYSWLAWVCKLPNAVVGIIQGILPPILLAILMMLLPIVLRMLAKFEGIPKYSGVELSLMTRYFTFQLTHSFLIVTVASGIIAALPNLVNHPAGIPSLLATHLPQASTFFLTYILLQGLSGTAAGFLQAIPLILYYFKLFLLGSTPRSVYDIKYKSSSVAWGTLYPGTTLLVVISLAYMLISPIMNGLACVIFYLFYLLYKYLFLWVFDQPSSTETGGLFFPKALQHVFVGLYVMQVCLCALFFLAEDVRGKPSSVGEGVMMAVLILLTAFFQYSMRRSYGPLIELLPLSLVERSYGSEEGGGGEIGGITLEKRSEAVSNNGKAKAQTSDTFPKRGDSTDKQSKGEIDEGFKGFDHPAAADPQRTIWLPRDILGLGVEEAEVMRERGIDVSLEGAGMDGEGRVDVESAPPDELRGLD</sequence>
<dbReference type="GO" id="GO:0005227">
    <property type="term" value="F:calcium-activated cation channel activity"/>
    <property type="evidence" value="ECO:0007669"/>
    <property type="project" value="InterPro"/>
</dbReference>
<comment type="subcellular location">
    <subcellularLocation>
        <location evidence="1">Membrane</location>
        <topology evidence="1">Multi-pass membrane protein</topology>
    </subcellularLocation>
</comment>
<evidence type="ECO:0000259" key="10">
    <source>
        <dbReference type="Pfam" id="PF12621"/>
    </source>
</evidence>
<dbReference type="PANTHER" id="PTHR13018:SF143">
    <property type="entry name" value="CSC1_OSCA1-LIKE 7TM REGION DOMAIN-CONTAINING PROTEIN"/>
    <property type="match status" value="1"/>
</dbReference>
<evidence type="ECO:0008006" key="15">
    <source>
        <dbReference type="Google" id="ProtNLM"/>
    </source>
</evidence>
<feature type="transmembrane region" description="Helical" evidence="8">
    <location>
        <begin position="552"/>
        <end position="573"/>
    </location>
</feature>
<dbReference type="AlphaFoldDB" id="A0A067PUP0"/>
<keyword evidence="3" id="KW-0813">Transport</keyword>